<gene>
    <name evidence="1" type="ORF">LCGC14_2278150</name>
</gene>
<reference evidence="1" key="1">
    <citation type="journal article" date="2015" name="Nature">
        <title>Complex archaea that bridge the gap between prokaryotes and eukaryotes.</title>
        <authorList>
            <person name="Spang A."/>
            <person name="Saw J.H."/>
            <person name="Jorgensen S.L."/>
            <person name="Zaremba-Niedzwiedzka K."/>
            <person name="Martijn J."/>
            <person name="Lind A.E."/>
            <person name="van Eijk R."/>
            <person name="Schleper C."/>
            <person name="Guy L."/>
            <person name="Ettema T.J."/>
        </authorList>
    </citation>
    <scope>NUCLEOTIDE SEQUENCE</scope>
</reference>
<dbReference type="EMBL" id="LAZR01031636">
    <property type="protein sequence ID" value="KKL53168.1"/>
    <property type="molecule type" value="Genomic_DNA"/>
</dbReference>
<evidence type="ECO:0000313" key="1">
    <source>
        <dbReference type="EMBL" id="KKL53168.1"/>
    </source>
</evidence>
<comment type="caution">
    <text evidence="1">The sequence shown here is derived from an EMBL/GenBank/DDBJ whole genome shotgun (WGS) entry which is preliminary data.</text>
</comment>
<accession>A0A0F9CUW7</accession>
<proteinExistence type="predicted"/>
<organism evidence="1">
    <name type="scientific">marine sediment metagenome</name>
    <dbReference type="NCBI Taxonomy" id="412755"/>
    <lineage>
        <taxon>unclassified sequences</taxon>
        <taxon>metagenomes</taxon>
        <taxon>ecological metagenomes</taxon>
    </lineage>
</organism>
<sequence>MLWFRNFIRKIRGRPLITSMYFDKNEHQHTDGAWESIYSHNQEAILIVIENKRNNKDYNKVTCHAKISNDSMLIHVVPEILDKISKRGP</sequence>
<dbReference type="AlphaFoldDB" id="A0A0F9CUW7"/>
<protein>
    <submittedName>
        <fullName evidence="1">Uncharacterized protein</fullName>
    </submittedName>
</protein>
<name>A0A0F9CUW7_9ZZZZ</name>